<evidence type="ECO:0000256" key="11">
    <source>
        <dbReference type="ARBA" id="ARBA00060830"/>
    </source>
</evidence>
<dbReference type="FunFam" id="3.90.740.10:FF:000005">
    <property type="entry name" value="Valine--tRNA ligase, mitochondrial"/>
    <property type="match status" value="1"/>
</dbReference>
<evidence type="ECO:0000313" key="17">
    <source>
        <dbReference type="Proteomes" id="UP000315525"/>
    </source>
</evidence>
<comment type="catalytic activity">
    <reaction evidence="10 12">
        <text>tRNA(Val) + L-valine + ATP = L-valyl-tRNA(Val) + AMP + diphosphate</text>
        <dbReference type="Rhea" id="RHEA:10704"/>
        <dbReference type="Rhea" id="RHEA-COMP:9672"/>
        <dbReference type="Rhea" id="RHEA-COMP:9708"/>
        <dbReference type="ChEBI" id="CHEBI:30616"/>
        <dbReference type="ChEBI" id="CHEBI:33019"/>
        <dbReference type="ChEBI" id="CHEBI:57762"/>
        <dbReference type="ChEBI" id="CHEBI:78442"/>
        <dbReference type="ChEBI" id="CHEBI:78537"/>
        <dbReference type="ChEBI" id="CHEBI:456215"/>
        <dbReference type="EC" id="6.1.1.9"/>
    </reaction>
</comment>
<dbReference type="InterPro" id="IPR013155">
    <property type="entry name" value="M/V/L/I-tRNA-synth_anticd-bd"/>
</dbReference>
<dbReference type="InterPro" id="IPR002300">
    <property type="entry name" value="aa-tRNA-synth_Ia"/>
</dbReference>
<feature type="coiled-coil region" evidence="12">
    <location>
        <begin position="815"/>
        <end position="884"/>
    </location>
</feature>
<dbReference type="Pfam" id="PF08264">
    <property type="entry name" value="Anticodon_1"/>
    <property type="match status" value="1"/>
</dbReference>
<comment type="domain">
    <text evidence="12">ValRS has two distinct active sites: one for aminoacylation and one for editing. The misactivated threonine is translocated from the active site to the editing site.</text>
</comment>
<dbReference type="NCBIfam" id="TIGR00422">
    <property type="entry name" value="valS"/>
    <property type="match status" value="1"/>
</dbReference>
<evidence type="ECO:0000256" key="4">
    <source>
        <dbReference type="ARBA" id="ARBA00022598"/>
    </source>
</evidence>
<name>A0A523URF3_UNCT6</name>
<keyword evidence="6 12" id="KW-0067">ATP-binding</keyword>
<comment type="subunit">
    <text evidence="2 12">Monomer.</text>
</comment>
<comment type="caution">
    <text evidence="12">Lacks conserved residue(s) required for the propagation of feature annotation.</text>
</comment>
<comment type="domain">
    <text evidence="12">The C-terminal coiled-coil domain is crucial for aminoacylation activity.</text>
</comment>
<evidence type="ECO:0000256" key="2">
    <source>
        <dbReference type="ARBA" id="ARBA00011245"/>
    </source>
</evidence>
<keyword evidence="9 12" id="KW-0030">Aminoacyl-tRNA synthetase</keyword>
<dbReference type="FunFam" id="3.40.50.620:FF:000032">
    <property type="entry name" value="Valine--tRNA ligase"/>
    <property type="match status" value="1"/>
</dbReference>
<comment type="function">
    <text evidence="12">Catalyzes the attachment of valine to tRNA(Val). As ValRS can inadvertently accommodate and process structurally similar amino acids such as threonine, to avoid such errors, it has a 'posttransfer' editing activity that hydrolyzes mischarged Thr-tRNA(Val) in a tRNA-dependent manner.</text>
</comment>
<feature type="domain" description="Methionyl/Valyl/Leucyl/Isoleucyl-tRNA synthetase anticodon-binding" evidence="14">
    <location>
        <begin position="613"/>
        <end position="754"/>
    </location>
</feature>
<dbReference type="GO" id="GO:0006438">
    <property type="term" value="P:valyl-tRNA aminoacylation"/>
    <property type="evidence" value="ECO:0007669"/>
    <property type="project" value="UniProtKB-UniRule"/>
</dbReference>
<dbReference type="CDD" id="cd00817">
    <property type="entry name" value="ValRS_core"/>
    <property type="match status" value="1"/>
</dbReference>
<evidence type="ECO:0000256" key="3">
    <source>
        <dbReference type="ARBA" id="ARBA00022490"/>
    </source>
</evidence>
<dbReference type="SUPFAM" id="SSF50677">
    <property type="entry name" value="ValRS/IleRS/LeuRS editing domain"/>
    <property type="match status" value="1"/>
</dbReference>
<dbReference type="PANTHER" id="PTHR11946">
    <property type="entry name" value="VALYL-TRNA SYNTHETASES"/>
    <property type="match status" value="1"/>
</dbReference>
<evidence type="ECO:0000259" key="14">
    <source>
        <dbReference type="Pfam" id="PF08264"/>
    </source>
</evidence>
<gene>
    <name evidence="12" type="primary">valS</name>
    <name evidence="16" type="ORF">E3J62_08730</name>
</gene>
<protein>
    <recommendedName>
        <fullName evidence="12">Valine--tRNA ligase</fullName>
        <ecNumber evidence="12">6.1.1.9</ecNumber>
    </recommendedName>
    <alternativeName>
        <fullName evidence="12">Valyl-tRNA synthetase</fullName>
        <shortName evidence="12">ValRS</shortName>
    </alternativeName>
</protein>
<evidence type="ECO:0000259" key="13">
    <source>
        <dbReference type="Pfam" id="PF00133"/>
    </source>
</evidence>
<dbReference type="InterPro" id="IPR019499">
    <property type="entry name" value="Val-tRNA_synth_tRNA-bd"/>
</dbReference>
<dbReference type="GO" id="GO:0005829">
    <property type="term" value="C:cytosol"/>
    <property type="evidence" value="ECO:0007669"/>
    <property type="project" value="TreeGrafter"/>
</dbReference>
<dbReference type="InterPro" id="IPR033705">
    <property type="entry name" value="Anticodon_Ia_Val"/>
</dbReference>
<dbReference type="Pfam" id="PF10458">
    <property type="entry name" value="Val_tRNA-synt_C"/>
    <property type="match status" value="1"/>
</dbReference>
<dbReference type="PRINTS" id="PR00986">
    <property type="entry name" value="TRNASYNTHVAL"/>
</dbReference>
<dbReference type="InterPro" id="IPR037118">
    <property type="entry name" value="Val-tRNA_synth_C_sf"/>
</dbReference>
<dbReference type="NCBIfam" id="NF004349">
    <property type="entry name" value="PRK05729.1"/>
    <property type="match status" value="1"/>
</dbReference>
<evidence type="ECO:0000259" key="15">
    <source>
        <dbReference type="Pfam" id="PF10458"/>
    </source>
</evidence>
<evidence type="ECO:0000313" key="16">
    <source>
        <dbReference type="EMBL" id="TET45055.1"/>
    </source>
</evidence>
<evidence type="ECO:0000256" key="10">
    <source>
        <dbReference type="ARBA" id="ARBA00047552"/>
    </source>
</evidence>
<dbReference type="InterPro" id="IPR010978">
    <property type="entry name" value="tRNA-bd_arm"/>
</dbReference>
<dbReference type="InterPro" id="IPR001412">
    <property type="entry name" value="aa-tRNA-synth_I_CS"/>
</dbReference>
<dbReference type="AlphaFoldDB" id="A0A523URF3"/>
<dbReference type="Proteomes" id="UP000315525">
    <property type="component" value="Unassembled WGS sequence"/>
</dbReference>
<feature type="short sequence motif" description="'HIGH' region" evidence="12">
    <location>
        <begin position="49"/>
        <end position="59"/>
    </location>
</feature>
<dbReference type="SUPFAM" id="SSF46589">
    <property type="entry name" value="tRNA-binding arm"/>
    <property type="match status" value="1"/>
</dbReference>
<dbReference type="GO" id="GO:0002161">
    <property type="term" value="F:aminoacyl-tRNA deacylase activity"/>
    <property type="evidence" value="ECO:0007669"/>
    <property type="project" value="InterPro"/>
</dbReference>
<dbReference type="GO" id="GO:0004832">
    <property type="term" value="F:valine-tRNA ligase activity"/>
    <property type="evidence" value="ECO:0007669"/>
    <property type="project" value="UniProtKB-UniRule"/>
</dbReference>
<sequence length="884" mass="101999">MGPIDTEILKRYEPTQVESRWQNFWHEKGYFRAELDSGREPYCIVIPPPNITGSLHVGHALNNGLQDILIRFNKMRGMETLWLPGMDHAGIATQNVVEKELKKENLTRFDLGREKFIDRVWQWKEKYQGRIREQLTSLGCSCDWSRERFTLDAGLSSAVRETFVRYYEKGLIYRGKRIINWCPRCTSAISDLEVRHRDVPSKLWYLKYPVKDGGEFITVATTRPETMLGDTAVAVSPKDARYKKLTGKMVSLPLTDREIPIIADDLVDPEFGTGAVKVTPGHDPNDFDIGQRHKLAVVNVIGQDGRMTEEAGKKYKGLTREECRKKVVSDMEAAGLLEKIEDYHHAVGECDRCKTTIEPLISEQWFVRMEELAGPAIEVVKSGKVKFTPERWTKVYLNWMENIRDWCISRQLWWGHRIPVWYCDDCSEITVSRSVPERCGSCNSKKIRQDEDVLDTWFSSALWPFSTLGWPEKTGDLDAFYPTKVLITDPDIIYLWVARMIFSGLELMEEIPFFDVYIHSTVLTKDGKRMSRSLGTGVDPIEMMKKYGTDSLRFTLTSLETQSQSFRLWEERCEIGRNLCNKLWNASRFILMNLEKEFTAIDFRANTSLELSDRWILSRLNRTIEAYASAMDRYSFHEAASCVYEFFWHEYCDWYLELVKPRFSGKDKNLPLSIAVHCLDRIIRMLHPIMPFITEEIWQRLPHQGESILTAGWPEIEESRVDDAAESEMRVLMDGIAAVRNIRSEMSLSPLKPLMCIISGDKSSQIEPFRAHEEYVSRLAGLSELKLGAGVKKPPKSASAVIAPGVTVFVPLGDMIDVEVEKKRLNKEIHKLRFELERMEGRLADTNFVSKAPSEVVETTKRKREVWTDKVRKLEETLKSIQEA</sequence>
<keyword evidence="5 12" id="KW-0547">Nucleotide-binding</keyword>
<comment type="caution">
    <text evidence="16">The sequence shown here is derived from an EMBL/GenBank/DDBJ whole genome shotgun (WGS) entry which is preliminary data.</text>
</comment>
<dbReference type="Gene3D" id="1.10.287.380">
    <property type="entry name" value="Valyl-tRNA synthetase, C-terminal domain"/>
    <property type="match status" value="1"/>
</dbReference>
<keyword evidence="7 12" id="KW-0648">Protein biosynthesis</keyword>
<dbReference type="Pfam" id="PF00133">
    <property type="entry name" value="tRNA-synt_1"/>
    <property type="match status" value="1"/>
</dbReference>
<dbReference type="InterPro" id="IPR002303">
    <property type="entry name" value="Valyl-tRNA_ligase"/>
</dbReference>
<feature type="domain" description="Aminoacyl-tRNA synthetase class Ia" evidence="13">
    <location>
        <begin position="21"/>
        <end position="559"/>
    </location>
</feature>
<comment type="similarity">
    <text evidence="11 12">Belongs to the class-I aminoacyl-tRNA synthetase family. ValS type 1 subfamily.</text>
</comment>
<evidence type="ECO:0000256" key="1">
    <source>
        <dbReference type="ARBA" id="ARBA00004496"/>
    </source>
</evidence>
<dbReference type="PROSITE" id="PS00178">
    <property type="entry name" value="AA_TRNA_LIGASE_I"/>
    <property type="match status" value="1"/>
</dbReference>
<evidence type="ECO:0000256" key="12">
    <source>
        <dbReference type="HAMAP-Rule" id="MF_02004"/>
    </source>
</evidence>
<dbReference type="InterPro" id="IPR014729">
    <property type="entry name" value="Rossmann-like_a/b/a_fold"/>
</dbReference>
<proteinExistence type="inferred from homology"/>
<feature type="domain" description="Valyl-tRNA synthetase tRNA-binding arm" evidence="15">
    <location>
        <begin position="817"/>
        <end position="881"/>
    </location>
</feature>
<keyword evidence="4 12" id="KW-0436">Ligase</keyword>
<keyword evidence="3 12" id="KW-0963">Cytoplasm</keyword>
<dbReference type="SUPFAM" id="SSF47323">
    <property type="entry name" value="Anticodon-binding domain of a subclass of class I aminoacyl-tRNA synthetases"/>
    <property type="match status" value="1"/>
</dbReference>
<dbReference type="FunFam" id="3.40.50.620:FF:000098">
    <property type="entry name" value="Valine--tRNA ligase"/>
    <property type="match status" value="1"/>
</dbReference>
<dbReference type="GO" id="GO:0005524">
    <property type="term" value="F:ATP binding"/>
    <property type="evidence" value="ECO:0007669"/>
    <property type="project" value="UniProtKB-UniRule"/>
</dbReference>
<dbReference type="HAMAP" id="MF_02004">
    <property type="entry name" value="Val_tRNA_synth_type1"/>
    <property type="match status" value="1"/>
</dbReference>
<dbReference type="Gene3D" id="3.90.740.10">
    <property type="entry name" value="Valyl/Leucyl/Isoleucyl-tRNA synthetase, editing domain"/>
    <property type="match status" value="1"/>
</dbReference>
<dbReference type="InterPro" id="IPR009080">
    <property type="entry name" value="tRNAsynth_Ia_anticodon-bd"/>
</dbReference>
<comment type="subcellular location">
    <subcellularLocation>
        <location evidence="1 12">Cytoplasm</location>
    </subcellularLocation>
</comment>
<reference evidence="16 17" key="1">
    <citation type="submission" date="2019-03" db="EMBL/GenBank/DDBJ databases">
        <title>Metabolic potential of uncultured bacteria and archaea associated with petroleum seepage in deep-sea sediments.</title>
        <authorList>
            <person name="Dong X."/>
            <person name="Hubert C."/>
        </authorList>
    </citation>
    <scope>NUCLEOTIDE SEQUENCE [LARGE SCALE GENOMIC DNA]</scope>
    <source>
        <strain evidence="16">E44_bin18</strain>
    </source>
</reference>
<evidence type="ECO:0000256" key="5">
    <source>
        <dbReference type="ARBA" id="ARBA00022741"/>
    </source>
</evidence>
<keyword evidence="8 12" id="KW-0175">Coiled coil</keyword>
<evidence type="ECO:0000256" key="6">
    <source>
        <dbReference type="ARBA" id="ARBA00022840"/>
    </source>
</evidence>
<evidence type="ECO:0000256" key="9">
    <source>
        <dbReference type="ARBA" id="ARBA00023146"/>
    </source>
</evidence>
<evidence type="ECO:0000256" key="7">
    <source>
        <dbReference type="ARBA" id="ARBA00022917"/>
    </source>
</evidence>
<dbReference type="Gene3D" id="1.10.730.10">
    <property type="entry name" value="Isoleucyl-tRNA Synthetase, Domain 1"/>
    <property type="match status" value="1"/>
</dbReference>
<dbReference type="Gene3D" id="3.40.50.620">
    <property type="entry name" value="HUPs"/>
    <property type="match status" value="2"/>
</dbReference>
<dbReference type="InterPro" id="IPR009008">
    <property type="entry name" value="Val/Leu/Ile-tRNA-synth_edit"/>
</dbReference>
<accession>A0A523URF3</accession>
<organism evidence="16 17">
    <name type="scientific">candidate division TA06 bacterium</name>
    <dbReference type="NCBI Taxonomy" id="2250710"/>
    <lineage>
        <taxon>Bacteria</taxon>
        <taxon>Bacteria division TA06</taxon>
    </lineage>
</organism>
<dbReference type="CDD" id="cd07962">
    <property type="entry name" value="Anticodon_Ia_Val"/>
    <property type="match status" value="1"/>
</dbReference>
<dbReference type="SUPFAM" id="SSF52374">
    <property type="entry name" value="Nucleotidylyl transferase"/>
    <property type="match status" value="1"/>
</dbReference>
<evidence type="ECO:0000256" key="8">
    <source>
        <dbReference type="ARBA" id="ARBA00023054"/>
    </source>
</evidence>
<dbReference type="EC" id="6.1.1.9" evidence="12"/>
<dbReference type="PANTHER" id="PTHR11946:SF93">
    <property type="entry name" value="VALINE--TRNA LIGASE, CHLOROPLASTIC_MITOCHONDRIAL 2"/>
    <property type="match status" value="1"/>
</dbReference>
<dbReference type="FunFam" id="1.10.287.380:FF:000001">
    <property type="entry name" value="Valine--tRNA ligase"/>
    <property type="match status" value="1"/>
</dbReference>
<dbReference type="EMBL" id="SOJN01000098">
    <property type="protein sequence ID" value="TET45055.1"/>
    <property type="molecule type" value="Genomic_DNA"/>
</dbReference>